<evidence type="ECO:0000313" key="11">
    <source>
        <dbReference type="Proteomes" id="UP000799438"/>
    </source>
</evidence>
<evidence type="ECO:0000256" key="3">
    <source>
        <dbReference type="ARBA" id="ARBA00022801"/>
    </source>
</evidence>
<dbReference type="GO" id="GO:0010945">
    <property type="term" value="F:coenzyme A diphosphatase activity"/>
    <property type="evidence" value="ECO:0007669"/>
    <property type="project" value="InterPro"/>
</dbReference>
<dbReference type="OrthoDB" id="5579088at2759"/>
<feature type="transmembrane region" description="Helical" evidence="9">
    <location>
        <begin position="147"/>
        <end position="166"/>
    </location>
</feature>
<keyword evidence="6" id="KW-0443">Lipid metabolism</keyword>
<dbReference type="GO" id="GO:0019915">
    <property type="term" value="P:lipid storage"/>
    <property type="evidence" value="ECO:0007669"/>
    <property type="project" value="InterPro"/>
</dbReference>
<evidence type="ECO:0000256" key="8">
    <source>
        <dbReference type="SAM" id="MobiDB-lite"/>
    </source>
</evidence>
<keyword evidence="11" id="KW-1185">Reference proteome</keyword>
<comment type="subcellular location">
    <subcellularLocation>
        <location evidence="1">Endoplasmic reticulum membrane</location>
        <topology evidence="1">Multi-pass membrane protein</topology>
    </subcellularLocation>
</comment>
<evidence type="ECO:0000256" key="2">
    <source>
        <dbReference type="ARBA" id="ARBA00022692"/>
    </source>
</evidence>
<evidence type="ECO:0000256" key="5">
    <source>
        <dbReference type="ARBA" id="ARBA00022989"/>
    </source>
</evidence>
<accession>A0A6A6B8K3</accession>
<dbReference type="AlphaFoldDB" id="A0A6A6B8K3"/>
<dbReference type="GO" id="GO:0008654">
    <property type="term" value="P:phospholipid biosynthetic process"/>
    <property type="evidence" value="ECO:0007669"/>
    <property type="project" value="TreeGrafter"/>
</dbReference>
<evidence type="ECO:0000256" key="7">
    <source>
        <dbReference type="ARBA" id="ARBA00023136"/>
    </source>
</evidence>
<name>A0A6A6B8K3_9PEZI</name>
<dbReference type="Pfam" id="PF10261">
    <property type="entry name" value="FIT"/>
    <property type="match status" value="1"/>
</dbReference>
<dbReference type="PANTHER" id="PTHR23129">
    <property type="entry name" value="ACYL-COENZYME A DIPHOSPHATASE FITM2"/>
    <property type="match status" value="1"/>
</dbReference>
<dbReference type="RefSeq" id="XP_033395227.1">
    <property type="nucleotide sequence ID" value="XM_033540842.1"/>
</dbReference>
<feature type="region of interest" description="Disordered" evidence="8">
    <location>
        <begin position="1"/>
        <end position="35"/>
    </location>
</feature>
<reference evidence="10" key="1">
    <citation type="journal article" date="2020" name="Stud. Mycol.">
        <title>101 Dothideomycetes genomes: a test case for predicting lifestyles and emergence of pathogens.</title>
        <authorList>
            <person name="Haridas S."/>
            <person name="Albert R."/>
            <person name="Binder M."/>
            <person name="Bloem J."/>
            <person name="Labutti K."/>
            <person name="Salamov A."/>
            <person name="Andreopoulos B."/>
            <person name="Baker S."/>
            <person name="Barry K."/>
            <person name="Bills G."/>
            <person name="Bluhm B."/>
            <person name="Cannon C."/>
            <person name="Castanera R."/>
            <person name="Culley D."/>
            <person name="Daum C."/>
            <person name="Ezra D."/>
            <person name="Gonzalez J."/>
            <person name="Henrissat B."/>
            <person name="Kuo A."/>
            <person name="Liang C."/>
            <person name="Lipzen A."/>
            <person name="Lutzoni F."/>
            <person name="Magnuson J."/>
            <person name="Mondo S."/>
            <person name="Nolan M."/>
            <person name="Ohm R."/>
            <person name="Pangilinan J."/>
            <person name="Park H.-J."/>
            <person name="Ramirez L."/>
            <person name="Alfaro M."/>
            <person name="Sun H."/>
            <person name="Tritt A."/>
            <person name="Yoshinaga Y."/>
            <person name="Zwiers L.-H."/>
            <person name="Turgeon B."/>
            <person name="Goodwin S."/>
            <person name="Spatafora J."/>
            <person name="Crous P."/>
            <person name="Grigoriev I."/>
        </authorList>
    </citation>
    <scope>NUCLEOTIDE SEQUENCE</scope>
    <source>
        <strain evidence="10">CBS 121167</strain>
    </source>
</reference>
<feature type="transmembrane region" description="Helical" evidence="9">
    <location>
        <begin position="109"/>
        <end position="127"/>
    </location>
</feature>
<keyword evidence="2 9" id="KW-0812">Transmembrane</keyword>
<dbReference type="PANTHER" id="PTHR23129:SF0">
    <property type="entry name" value="ACYL-COENZYME A DIPHOSPHATASE FITM2"/>
    <property type="match status" value="1"/>
</dbReference>
<keyword evidence="3" id="KW-0378">Hydrolase</keyword>
<feature type="compositionally biased region" description="Polar residues" evidence="8">
    <location>
        <begin position="12"/>
        <end position="23"/>
    </location>
</feature>
<dbReference type="GeneID" id="54298338"/>
<keyword evidence="5 9" id="KW-1133">Transmembrane helix</keyword>
<protein>
    <submittedName>
        <fullName evidence="10">Uncharacterized protein</fullName>
    </submittedName>
</protein>
<evidence type="ECO:0000256" key="1">
    <source>
        <dbReference type="ARBA" id="ARBA00004477"/>
    </source>
</evidence>
<dbReference type="Proteomes" id="UP000799438">
    <property type="component" value="Unassembled WGS sequence"/>
</dbReference>
<organism evidence="10 11">
    <name type="scientific">Aplosporella prunicola CBS 121167</name>
    <dbReference type="NCBI Taxonomy" id="1176127"/>
    <lineage>
        <taxon>Eukaryota</taxon>
        <taxon>Fungi</taxon>
        <taxon>Dikarya</taxon>
        <taxon>Ascomycota</taxon>
        <taxon>Pezizomycotina</taxon>
        <taxon>Dothideomycetes</taxon>
        <taxon>Dothideomycetes incertae sedis</taxon>
        <taxon>Botryosphaeriales</taxon>
        <taxon>Aplosporellaceae</taxon>
        <taxon>Aplosporella</taxon>
    </lineage>
</organism>
<evidence type="ECO:0000256" key="6">
    <source>
        <dbReference type="ARBA" id="ARBA00023098"/>
    </source>
</evidence>
<keyword evidence="7 9" id="KW-0472">Membrane</keyword>
<sequence>MTTRRKPERSQDSYNEAPLNSTPMEKDDAVSPHRTSLARRSPFLPTRLELLLLLVYPLTLILGSVFSILSPTTRNTPYSATLQSHPVDVAPSYFAQKKNVFNVYFVKKGWAWTTVALFLFVLTHPSLGPPMRPLLTPRRARATLRWAAVTAVWVVVTQWCFGPPLIDTLFRFTGGQCELVRDPEARQDLSAPREYVTAATCKLAGGQWKGGHDISGHVFLLILGSMLLWFEILPAVLRSEGLRDGRRVVMPDGKVRTAAAEAQRESHAPTQYVSSDEDPGLGVKAAIAVMALIYWSARRFCRHLVRLLSSARCSYIEGRCRNARTACAGVGLWHARVVGLHRHVQ</sequence>
<feature type="transmembrane region" description="Helical" evidence="9">
    <location>
        <begin position="50"/>
        <end position="69"/>
    </location>
</feature>
<evidence type="ECO:0000313" key="10">
    <source>
        <dbReference type="EMBL" id="KAF2139514.1"/>
    </source>
</evidence>
<dbReference type="GO" id="GO:0034389">
    <property type="term" value="P:lipid droplet organization"/>
    <property type="evidence" value="ECO:0007669"/>
    <property type="project" value="TreeGrafter"/>
</dbReference>
<evidence type="ECO:0000256" key="9">
    <source>
        <dbReference type="SAM" id="Phobius"/>
    </source>
</evidence>
<dbReference type="EMBL" id="ML995492">
    <property type="protein sequence ID" value="KAF2139514.1"/>
    <property type="molecule type" value="Genomic_DNA"/>
</dbReference>
<proteinExistence type="predicted"/>
<gene>
    <name evidence="10" type="ORF">K452DRAFT_289520</name>
</gene>
<dbReference type="InterPro" id="IPR019388">
    <property type="entry name" value="FIT"/>
</dbReference>
<evidence type="ECO:0000256" key="4">
    <source>
        <dbReference type="ARBA" id="ARBA00022824"/>
    </source>
</evidence>
<keyword evidence="4" id="KW-0256">Endoplasmic reticulum</keyword>
<feature type="transmembrane region" description="Helical" evidence="9">
    <location>
        <begin position="218"/>
        <end position="237"/>
    </location>
</feature>
<dbReference type="GO" id="GO:0005789">
    <property type="term" value="C:endoplasmic reticulum membrane"/>
    <property type="evidence" value="ECO:0007669"/>
    <property type="project" value="UniProtKB-SubCell"/>
</dbReference>